<feature type="region of interest" description="Disordered" evidence="1">
    <location>
        <begin position="189"/>
        <end position="244"/>
    </location>
</feature>
<name>C3XT26_BRAFL</name>
<sequence>MRSEKGLFLRFNINFAFSATLDRETFCNTLSGMGVETVDFSDREEMTDPQLSTAIDSTVAFLTSASEMSNSEMSASEMSDDDSPKRAPKKANMRATKTWRVGLKVRTRVVPKTPKRSMAMTRWGAVKASHDSDQASDANFWDDDGDDVGGNDSVTVIPPSSPQDSLTTDNLASSNLMHLPPTPEEHQNIINDHDSDHDSVIIIDDTSEDMEDDGVEENRERPSTVAPALPDSVTETDLHTHKHS</sequence>
<gene>
    <name evidence="2" type="ORF">BRAFLDRAFT_97270</name>
</gene>
<reference evidence="2" key="1">
    <citation type="journal article" date="2008" name="Nature">
        <title>The amphioxus genome and the evolution of the chordate karyotype.</title>
        <authorList>
            <consortium name="US DOE Joint Genome Institute (JGI-PGF)"/>
            <person name="Putnam N.H."/>
            <person name="Butts T."/>
            <person name="Ferrier D.E.K."/>
            <person name="Furlong R.F."/>
            <person name="Hellsten U."/>
            <person name="Kawashima T."/>
            <person name="Robinson-Rechavi M."/>
            <person name="Shoguchi E."/>
            <person name="Terry A."/>
            <person name="Yu J.-K."/>
            <person name="Benito-Gutierrez E.L."/>
            <person name="Dubchak I."/>
            <person name="Garcia-Fernandez J."/>
            <person name="Gibson-Brown J.J."/>
            <person name="Grigoriev I.V."/>
            <person name="Horton A.C."/>
            <person name="de Jong P.J."/>
            <person name="Jurka J."/>
            <person name="Kapitonov V.V."/>
            <person name="Kohara Y."/>
            <person name="Kuroki Y."/>
            <person name="Lindquist E."/>
            <person name="Lucas S."/>
            <person name="Osoegawa K."/>
            <person name="Pennacchio L.A."/>
            <person name="Salamov A.A."/>
            <person name="Satou Y."/>
            <person name="Sauka-Spengler T."/>
            <person name="Schmutz J."/>
            <person name="Shin-I T."/>
            <person name="Toyoda A."/>
            <person name="Bronner-Fraser M."/>
            <person name="Fujiyama A."/>
            <person name="Holland L.Z."/>
            <person name="Holland P.W.H."/>
            <person name="Satoh N."/>
            <person name="Rokhsar D.S."/>
        </authorList>
    </citation>
    <scope>NUCLEOTIDE SEQUENCE [LARGE SCALE GENOMIC DNA]</scope>
    <source>
        <strain evidence="2">S238N-H82</strain>
        <tissue evidence="2">Testes</tissue>
    </source>
</reference>
<accession>C3XT26</accession>
<feature type="compositionally biased region" description="Low complexity" evidence="1">
    <location>
        <begin position="67"/>
        <end position="77"/>
    </location>
</feature>
<evidence type="ECO:0000313" key="2">
    <source>
        <dbReference type="EMBL" id="EEN68759.1"/>
    </source>
</evidence>
<feature type="region of interest" description="Disordered" evidence="1">
    <location>
        <begin position="67"/>
        <end position="94"/>
    </location>
</feature>
<dbReference type="InParanoid" id="C3XT26"/>
<feature type="region of interest" description="Disordered" evidence="1">
    <location>
        <begin position="127"/>
        <end position="166"/>
    </location>
</feature>
<dbReference type="AlphaFoldDB" id="C3XT26"/>
<organism>
    <name type="scientific">Branchiostoma floridae</name>
    <name type="common">Florida lancelet</name>
    <name type="synonym">Amphioxus</name>
    <dbReference type="NCBI Taxonomy" id="7739"/>
    <lineage>
        <taxon>Eukaryota</taxon>
        <taxon>Metazoa</taxon>
        <taxon>Chordata</taxon>
        <taxon>Cephalochordata</taxon>
        <taxon>Leptocardii</taxon>
        <taxon>Amphioxiformes</taxon>
        <taxon>Branchiostomatidae</taxon>
        <taxon>Branchiostoma</taxon>
    </lineage>
</organism>
<dbReference type="EMBL" id="GG666461">
    <property type="protein sequence ID" value="EEN68759.1"/>
    <property type="molecule type" value="Genomic_DNA"/>
</dbReference>
<proteinExistence type="predicted"/>
<feature type="compositionally biased region" description="Basic and acidic residues" evidence="1">
    <location>
        <begin position="189"/>
        <end position="199"/>
    </location>
</feature>
<feature type="compositionally biased region" description="Acidic residues" evidence="1">
    <location>
        <begin position="205"/>
        <end position="215"/>
    </location>
</feature>
<protein>
    <submittedName>
        <fullName evidence="2">Uncharacterized protein</fullName>
    </submittedName>
</protein>
<evidence type="ECO:0000256" key="1">
    <source>
        <dbReference type="SAM" id="MobiDB-lite"/>
    </source>
</evidence>
<feature type="compositionally biased region" description="Acidic residues" evidence="1">
    <location>
        <begin position="140"/>
        <end position="149"/>
    </location>
</feature>